<accession>A0A1M5IMS7</accession>
<keyword evidence="4 8" id="KW-0479">Metal-binding</keyword>
<feature type="binding site" evidence="8">
    <location>
        <position position="93"/>
    </location>
    <ligand>
        <name>ATP</name>
        <dbReference type="ChEBI" id="CHEBI:30616"/>
    </ligand>
</feature>
<evidence type="ECO:0000256" key="1">
    <source>
        <dbReference type="ARBA" id="ARBA00009747"/>
    </source>
</evidence>
<proteinExistence type="inferred from homology"/>
<feature type="binding site" evidence="8">
    <location>
        <position position="92"/>
    </location>
    <ligand>
        <name>ATP</name>
        <dbReference type="ChEBI" id="CHEBI:30616"/>
    </ligand>
</feature>
<dbReference type="AlphaFoldDB" id="A0A1M5IMS7"/>
<feature type="active site" description="Proton acceptor" evidence="8">
    <location>
        <position position="252"/>
    </location>
</feature>
<evidence type="ECO:0000256" key="6">
    <source>
        <dbReference type="ARBA" id="ARBA00022840"/>
    </source>
</evidence>
<dbReference type="EC" id="2.7.7.-" evidence="8"/>
<dbReference type="EC" id="2.7.7.108" evidence="8"/>
<name>A0A1M5IMS7_9BACI</name>
<comment type="catalytic activity">
    <reaction evidence="8">
        <text>L-tyrosyl-[protein] + UTP = O-(5'-uridylyl)-L-tyrosyl-[protein] + diphosphate</text>
        <dbReference type="Rhea" id="RHEA:83887"/>
        <dbReference type="Rhea" id="RHEA-COMP:10136"/>
        <dbReference type="Rhea" id="RHEA-COMP:20238"/>
        <dbReference type="ChEBI" id="CHEBI:33019"/>
        <dbReference type="ChEBI" id="CHEBI:46398"/>
        <dbReference type="ChEBI" id="CHEBI:46858"/>
        <dbReference type="ChEBI" id="CHEBI:90602"/>
    </reaction>
</comment>
<evidence type="ECO:0000313" key="9">
    <source>
        <dbReference type="EMBL" id="SHG29546.1"/>
    </source>
</evidence>
<comment type="catalytic activity">
    <reaction evidence="8">
        <text>L-seryl-[protein] + UTP = O-(5'-uridylyl)-L-seryl-[protein] + diphosphate</text>
        <dbReference type="Rhea" id="RHEA:64604"/>
        <dbReference type="Rhea" id="RHEA-COMP:9863"/>
        <dbReference type="Rhea" id="RHEA-COMP:16635"/>
        <dbReference type="ChEBI" id="CHEBI:29999"/>
        <dbReference type="ChEBI" id="CHEBI:33019"/>
        <dbReference type="ChEBI" id="CHEBI:46398"/>
        <dbReference type="ChEBI" id="CHEBI:156051"/>
    </reaction>
</comment>
<dbReference type="InterPro" id="IPR003846">
    <property type="entry name" value="SelO"/>
</dbReference>
<reference evidence="9 10" key="1">
    <citation type="submission" date="2016-11" db="EMBL/GenBank/DDBJ databases">
        <authorList>
            <person name="Jaros S."/>
            <person name="Januszkiewicz K."/>
            <person name="Wedrychowicz H."/>
        </authorList>
    </citation>
    <scope>NUCLEOTIDE SEQUENCE [LARGE SCALE GENOMIC DNA]</scope>
    <source>
        <strain evidence="9 10">IBRC-M 10683</strain>
    </source>
</reference>
<keyword evidence="8" id="KW-0464">Manganese</keyword>
<feature type="binding site" evidence="8">
    <location>
        <position position="125"/>
    </location>
    <ligand>
        <name>ATP</name>
        <dbReference type="ChEBI" id="CHEBI:30616"/>
    </ligand>
</feature>
<keyword evidence="10" id="KW-1185">Reference proteome</keyword>
<comment type="catalytic activity">
    <reaction evidence="8">
        <text>L-threonyl-[protein] + ATP = 3-O-(5'-adenylyl)-L-threonyl-[protein] + diphosphate</text>
        <dbReference type="Rhea" id="RHEA:54292"/>
        <dbReference type="Rhea" id="RHEA-COMP:11060"/>
        <dbReference type="Rhea" id="RHEA-COMP:13847"/>
        <dbReference type="ChEBI" id="CHEBI:30013"/>
        <dbReference type="ChEBI" id="CHEBI:30616"/>
        <dbReference type="ChEBI" id="CHEBI:33019"/>
        <dbReference type="ChEBI" id="CHEBI:138113"/>
        <dbReference type="EC" id="2.7.7.108"/>
    </reaction>
</comment>
<feature type="binding site" evidence="8">
    <location>
        <position position="183"/>
    </location>
    <ligand>
        <name>ATP</name>
        <dbReference type="ChEBI" id="CHEBI:30616"/>
    </ligand>
</feature>
<dbReference type="RefSeq" id="WP_072890783.1">
    <property type="nucleotide sequence ID" value="NZ_FQVW01000025.1"/>
</dbReference>
<dbReference type="HAMAP" id="MF_00692">
    <property type="entry name" value="SelO"/>
    <property type="match status" value="1"/>
</dbReference>
<sequence>MNEKSLGWNFDNSYVRLSETLYTKQEPTPVQSPRLRTFNKSLSESLGLEIKGDNIEELVPVFSGNKIPEGAEPISQAYAGHQFGHFTMLGDGRAVLLGEQITPEGERLDIQLKGAGQTPYSRGGDGRATLGPMLREYIISEAMHGLGIPTSRSLAVVTTGEMVRRETALPGAVLTRVAASHLRVGTFEYVVRYGSIEELKQLADYAIERHFSDIELGENHYLLLFQEVCRRQASLIAKWQLVGFIHGVMNTDNMTISGETIDYGPCAFMNEFDPATVFSSIDQQGRYAYGNQPAIGQWNLTRLAETLIPLLDEDQDKAVELVKAALNGYADDYNHYWRSGMRAKLGLFNEKEEDKQLIEDLLGLMKEHEADFTNTFRALTLDDFESMDMYNEDKFKSWLKKWQERLSRQSQSSEDIKELMQKNNPSIIPRNHRVEEALEAAVGNDDYSVMNQLLSVLSNPYDYTPEQEEYTKLPEPSTIPYQTYCGT</sequence>
<feature type="binding site" evidence="8">
    <location>
        <position position="113"/>
    </location>
    <ligand>
        <name>ATP</name>
        <dbReference type="ChEBI" id="CHEBI:30616"/>
    </ligand>
</feature>
<comment type="cofactor">
    <cofactor evidence="8">
        <name>Mg(2+)</name>
        <dbReference type="ChEBI" id="CHEBI:18420"/>
    </cofactor>
    <cofactor evidence="8">
        <name>Mn(2+)</name>
        <dbReference type="ChEBI" id="CHEBI:29035"/>
    </cofactor>
</comment>
<evidence type="ECO:0000256" key="2">
    <source>
        <dbReference type="ARBA" id="ARBA00022679"/>
    </source>
</evidence>
<keyword evidence="5 8" id="KW-0547">Nucleotide-binding</keyword>
<gene>
    <name evidence="8" type="primary">ydiU</name>
    <name evidence="8" type="synonym">selO</name>
    <name evidence="9" type="ORF">SAMN05216225_10252</name>
</gene>
<evidence type="ECO:0000256" key="5">
    <source>
        <dbReference type="ARBA" id="ARBA00022741"/>
    </source>
</evidence>
<keyword evidence="2 8" id="KW-0808">Transferase</keyword>
<feature type="binding site" evidence="8">
    <location>
        <position position="90"/>
    </location>
    <ligand>
        <name>ATP</name>
        <dbReference type="ChEBI" id="CHEBI:30616"/>
    </ligand>
</feature>
<comment type="catalytic activity">
    <reaction evidence="8">
        <text>L-histidyl-[protein] + UTP = N(tele)-(5'-uridylyl)-L-histidyl-[protein] + diphosphate</text>
        <dbReference type="Rhea" id="RHEA:83891"/>
        <dbReference type="Rhea" id="RHEA-COMP:9745"/>
        <dbReference type="Rhea" id="RHEA-COMP:20239"/>
        <dbReference type="ChEBI" id="CHEBI:29979"/>
        <dbReference type="ChEBI" id="CHEBI:33019"/>
        <dbReference type="ChEBI" id="CHEBI:46398"/>
        <dbReference type="ChEBI" id="CHEBI:233474"/>
    </reaction>
</comment>
<dbReference type="Pfam" id="PF02696">
    <property type="entry name" value="SelO"/>
    <property type="match status" value="1"/>
</dbReference>
<keyword evidence="6 8" id="KW-0067">ATP-binding</keyword>
<dbReference type="NCBIfam" id="NF000658">
    <property type="entry name" value="PRK00029.1"/>
    <property type="match status" value="1"/>
</dbReference>
<dbReference type="EMBL" id="FQVW01000025">
    <property type="protein sequence ID" value="SHG29546.1"/>
    <property type="molecule type" value="Genomic_DNA"/>
</dbReference>
<comment type="function">
    <text evidence="8">Nucleotidyltransferase involved in the post-translational modification of proteins. It can catalyze the addition of adenosine monophosphate (AMP) or uridine monophosphate (UMP) to a protein, resulting in modifications known as AMPylation and UMPylation.</text>
</comment>
<feature type="binding site" evidence="8">
    <location>
        <position position="262"/>
    </location>
    <ligand>
        <name>ATP</name>
        <dbReference type="ChEBI" id="CHEBI:30616"/>
    </ligand>
</feature>
<dbReference type="PANTHER" id="PTHR12153:SF15">
    <property type="entry name" value="PROTEIN ADENYLYLTRANSFERASE SELO, MITOCHONDRIAL"/>
    <property type="match status" value="1"/>
</dbReference>
<evidence type="ECO:0000256" key="3">
    <source>
        <dbReference type="ARBA" id="ARBA00022695"/>
    </source>
</evidence>
<keyword evidence="3 8" id="KW-0548">Nucleotidyltransferase</keyword>
<feature type="binding site" evidence="8">
    <location>
        <position position="126"/>
    </location>
    <ligand>
        <name>ATP</name>
        <dbReference type="ChEBI" id="CHEBI:30616"/>
    </ligand>
</feature>
<feature type="binding site" evidence="8">
    <location>
        <position position="253"/>
    </location>
    <ligand>
        <name>Mg(2+)</name>
        <dbReference type="ChEBI" id="CHEBI:18420"/>
    </ligand>
</feature>
<evidence type="ECO:0000313" key="10">
    <source>
        <dbReference type="Proteomes" id="UP000183988"/>
    </source>
</evidence>
<comment type="catalytic activity">
    <reaction evidence="8">
        <text>L-tyrosyl-[protein] + ATP = O-(5'-adenylyl)-L-tyrosyl-[protein] + diphosphate</text>
        <dbReference type="Rhea" id="RHEA:54288"/>
        <dbReference type="Rhea" id="RHEA-COMP:10136"/>
        <dbReference type="Rhea" id="RHEA-COMP:13846"/>
        <dbReference type="ChEBI" id="CHEBI:30616"/>
        <dbReference type="ChEBI" id="CHEBI:33019"/>
        <dbReference type="ChEBI" id="CHEBI:46858"/>
        <dbReference type="ChEBI" id="CHEBI:83624"/>
        <dbReference type="EC" id="2.7.7.108"/>
    </reaction>
</comment>
<comment type="catalytic activity">
    <reaction evidence="8">
        <text>L-seryl-[protein] + ATP = 3-O-(5'-adenylyl)-L-seryl-[protein] + diphosphate</text>
        <dbReference type="Rhea" id="RHEA:58120"/>
        <dbReference type="Rhea" id="RHEA-COMP:9863"/>
        <dbReference type="Rhea" id="RHEA-COMP:15073"/>
        <dbReference type="ChEBI" id="CHEBI:29999"/>
        <dbReference type="ChEBI" id="CHEBI:30616"/>
        <dbReference type="ChEBI" id="CHEBI:33019"/>
        <dbReference type="ChEBI" id="CHEBI:142516"/>
        <dbReference type="EC" id="2.7.7.108"/>
    </reaction>
</comment>
<comment type="similarity">
    <text evidence="1 8">Belongs to the SELO family.</text>
</comment>
<dbReference type="GO" id="GO:0000287">
    <property type="term" value="F:magnesium ion binding"/>
    <property type="evidence" value="ECO:0007669"/>
    <property type="project" value="UniProtKB-UniRule"/>
</dbReference>
<organism evidence="9 10">
    <name type="scientific">Ornithinibacillus halophilus</name>
    <dbReference type="NCBI Taxonomy" id="930117"/>
    <lineage>
        <taxon>Bacteria</taxon>
        <taxon>Bacillati</taxon>
        <taxon>Bacillota</taxon>
        <taxon>Bacilli</taxon>
        <taxon>Bacillales</taxon>
        <taxon>Bacillaceae</taxon>
        <taxon>Ornithinibacillus</taxon>
    </lineage>
</organism>
<dbReference type="Proteomes" id="UP000183988">
    <property type="component" value="Unassembled WGS sequence"/>
</dbReference>
<dbReference type="GO" id="GO:0005524">
    <property type="term" value="F:ATP binding"/>
    <property type="evidence" value="ECO:0007669"/>
    <property type="project" value="UniProtKB-UniRule"/>
</dbReference>
<feature type="binding site" evidence="8">
    <location>
        <position position="176"/>
    </location>
    <ligand>
        <name>ATP</name>
        <dbReference type="ChEBI" id="CHEBI:30616"/>
    </ligand>
</feature>
<evidence type="ECO:0000256" key="7">
    <source>
        <dbReference type="ARBA" id="ARBA00022842"/>
    </source>
</evidence>
<feature type="binding site" evidence="8">
    <location>
        <position position="262"/>
    </location>
    <ligand>
        <name>Mg(2+)</name>
        <dbReference type="ChEBI" id="CHEBI:18420"/>
    </ligand>
</feature>
<protein>
    <recommendedName>
        <fullName evidence="8">Protein nucleotidyltransferase YdiU</fullName>
        <ecNumber evidence="8">2.7.7.-</ecNumber>
    </recommendedName>
    <alternativeName>
        <fullName evidence="8">Protein adenylyltransferase YdiU</fullName>
        <ecNumber evidence="8">2.7.7.108</ecNumber>
    </alternativeName>
    <alternativeName>
        <fullName evidence="8">Protein uridylyltransferase YdiU</fullName>
        <ecNumber evidence="8">2.7.7.-</ecNumber>
    </alternativeName>
</protein>
<evidence type="ECO:0000256" key="8">
    <source>
        <dbReference type="HAMAP-Rule" id="MF_00692"/>
    </source>
</evidence>
<keyword evidence="7 8" id="KW-0460">Magnesium</keyword>
<dbReference type="OrthoDB" id="9773505at2"/>
<evidence type="ECO:0000256" key="4">
    <source>
        <dbReference type="ARBA" id="ARBA00022723"/>
    </source>
</evidence>
<dbReference type="STRING" id="930117.SAMN05216225_10252"/>
<dbReference type="GO" id="GO:0070733">
    <property type="term" value="F:AMPylase activity"/>
    <property type="evidence" value="ECO:0007669"/>
    <property type="project" value="UniProtKB-EC"/>
</dbReference>
<dbReference type="PANTHER" id="PTHR12153">
    <property type="entry name" value="SELENOPROTEIN O"/>
    <property type="match status" value="1"/>
</dbReference>
<dbReference type="GO" id="GO:0030145">
    <property type="term" value="F:manganese ion binding"/>
    <property type="evidence" value="ECO:0007669"/>
    <property type="project" value="UniProtKB-UniRule"/>
</dbReference>